<accession>A0AAD1Y1N4</accession>
<sequence>MQNVRLSKAYSHKQPPSDYFKKVRKSEGPQKKGEKLYKINNYVSQDSSPYETNSVSSSAIMGNFGTASSEIENNKNFEVLLKQQKELLDLQSSVQKSLQMIQERLKEEKTTKVMKKKKDNLARISSASCYKKEAATPEKTYQGSSMLHRSQSGTGLSMGTSFKRRVKNNQSFVSHAKGYVDYSEVTNEGDSVIPKEMVSPCKKIVNKSICKNDGSARRTRAMRSHVASKEPTQRSCMLNTSINNASSIGKTFHRKKRDNKSFINFNPKTDIRANTPFLNRKTNKTPCKNNLSIIHKSQKDIEGREMSRNNPTKMLRLELLKAGRNVTMKHLNNLCTRATPEIKKAMQVFCMLLNVFKLEERRIKVTTYMNWGSLCKYICKHNTSITSEVISAANKIEKGAFNTDLMEKMIDEFQLIDLRGKVDSSLRVIYGYLKAAVEFYDLKQNPRQETDKKCYSSVIDSHLNQERSLAKPQITERLESKRKYSDLSCSKDGNNIMKKTYKINQNEDSFYSSKKSGNYQKHKNTAPQRVNESVKTILMKPVKTINESFEKRSTLTRSFSNFSRNPKNTFKLNRDAAQHNENESEPNDASNLPSPVKHNKPLMTRINPKLAQDCNISSSKESIRKVIIESPLKEMNKSISNNNLSLMQIDSVTKIITEESFEDRSSNFYETPKSIFNTFTNEQHPFDSYRRYASEHEQELKVKPEKFENIEFEESDSSYSELNIDLKQCDKASNDSSNMTPRLERQKDIQTPKKMNREITFTESMARPKLSPEHIAIVQKLTSNRKREIEEQENELSPTSVHNCQVPVFTLESTKSLEKENSDMFSSPESIREKRRLEIMERLDNLL</sequence>
<reference evidence="2" key="1">
    <citation type="submission" date="2023-07" db="EMBL/GenBank/DDBJ databases">
        <authorList>
            <consortium name="AG Swart"/>
            <person name="Singh M."/>
            <person name="Singh A."/>
            <person name="Seah K."/>
            <person name="Emmerich C."/>
        </authorList>
    </citation>
    <scope>NUCLEOTIDE SEQUENCE</scope>
    <source>
        <strain evidence="2">DP1</strain>
    </source>
</reference>
<dbReference type="EMBL" id="CAMPGE010025843">
    <property type="protein sequence ID" value="CAI2383561.1"/>
    <property type="molecule type" value="Genomic_DNA"/>
</dbReference>
<evidence type="ECO:0000256" key="1">
    <source>
        <dbReference type="SAM" id="MobiDB-lite"/>
    </source>
</evidence>
<feature type="region of interest" description="Disordered" evidence="1">
    <location>
        <begin position="509"/>
        <end position="529"/>
    </location>
</feature>
<comment type="caution">
    <text evidence="2">The sequence shown here is derived from an EMBL/GenBank/DDBJ whole genome shotgun (WGS) entry which is preliminary data.</text>
</comment>
<proteinExistence type="predicted"/>
<dbReference type="AlphaFoldDB" id="A0AAD1Y1N4"/>
<name>A0AAD1Y1N4_EUPCR</name>
<evidence type="ECO:0000313" key="2">
    <source>
        <dbReference type="EMBL" id="CAI2383561.1"/>
    </source>
</evidence>
<dbReference type="Proteomes" id="UP001295684">
    <property type="component" value="Unassembled WGS sequence"/>
</dbReference>
<keyword evidence="3" id="KW-1185">Reference proteome</keyword>
<feature type="compositionally biased region" description="Basic and acidic residues" evidence="1">
    <location>
        <begin position="19"/>
        <end position="34"/>
    </location>
</feature>
<feature type="region of interest" description="Disordered" evidence="1">
    <location>
        <begin position="1"/>
        <end position="34"/>
    </location>
</feature>
<protein>
    <submittedName>
        <fullName evidence="2">Uncharacterized protein</fullName>
    </submittedName>
</protein>
<organism evidence="2 3">
    <name type="scientific">Euplotes crassus</name>
    <dbReference type="NCBI Taxonomy" id="5936"/>
    <lineage>
        <taxon>Eukaryota</taxon>
        <taxon>Sar</taxon>
        <taxon>Alveolata</taxon>
        <taxon>Ciliophora</taxon>
        <taxon>Intramacronucleata</taxon>
        <taxon>Spirotrichea</taxon>
        <taxon>Hypotrichia</taxon>
        <taxon>Euplotida</taxon>
        <taxon>Euplotidae</taxon>
        <taxon>Moneuplotes</taxon>
    </lineage>
</organism>
<evidence type="ECO:0000313" key="3">
    <source>
        <dbReference type="Proteomes" id="UP001295684"/>
    </source>
</evidence>
<feature type="region of interest" description="Disordered" evidence="1">
    <location>
        <begin position="576"/>
        <end position="597"/>
    </location>
</feature>
<gene>
    <name evidence="2" type="ORF">ECRASSUSDP1_LOCUS25066</name>
</gene>